<gene>
    <name evidence="1" type="ORF">FSB_LOCUS5601</name>
</gene>
<dbReference type="EMBL" id="OIVN01000290">
    <property type="protein sequence ID" value="SPC77719.1"/>
    <property type="molecule type" value="Genomic_DNA"/>
</dbReference>
<name>A0A2N9ET42_FAGSY</name>
<reference evidence="1" key="1">
    <citation type="submission" date="2018-02" db="EMBL/GenBank/DDBJ databases">
        <authorList>
            <person name="Cohen D.B."/>
            <person name="Kent A.D."/>
        </authorList>
    </citation>
    <scope>NUCLEOTIDE SEQUENCE</scope>
</reference>
<accession>A0A2N9ET42</accession>
<evidence type="ECO:0000313" key="1">
    <source>
        <dbReference type="EMBL" id="SPC77719.1"/>
    </source>
</evidence>
<dbReference type="AlphaFoldDB" id="A0A2N9ET42"/>
<organism evidence="1">
    <name type="scientific">Fagus sylvatica</name>
    <name type="common">Beechnut</name>
    <dbReference type="NCBI Taxonomy" id="28930"/>
    <lineage>
        <taxon>Eukaryota</taxon>
        <taxon>Viridiplantae</taxon>
        <taxon>Streptophyta</taxon>
        <taxon>Embryophyta</taxon>
        <taxon>Tracheophyta</taxon>
        <taxon>Spermatophyta</taxon>
        <taxon>Magnoliopsida</taxon>
        <taxon>eudicotyledons</taxon>
        <taxon>Gunneridae</taxon>
        <taxon>Pentapetalae</taxon>
        <taxon>rosids</taxon>
        <taxon>fabids</taxon>
        <taxon>Fagales</taxon>
        <taxon>Fagaceae</taxon>
        <taxon>Fagus</taxon>
    </lineage>
</organism>
<proteinExistence type="predicted"/>
<sequence>MVLRELWYCHVAVLSFHASSSSNPPRFPCAYPFLPDFRGQFWRSSGTQNGSCGISSESSRRPLSNDIKFARIGVRTRELWLPEVGVSELFLCTFPMQIPVKRGNAIGEPRVPRRSRSHYLSNAPGLADQLVASRKDSAREGGSCAAYFCKVPDLRKSELGLVRYGPANRGHRGVFGPFEGSFPIGIPASPDKFLAIREFLVVHECVFFPTCPGSRINLLRVRKTLCASVATSVGKFRNFQQNLILSACFHARGRRSSRCRIPTILVSSESLRYLLFNGVVSSIPVFGLVNGPVKPWSNLVNLGQTWSNLVKALQTLGRCIPDYISRVSGHDLGKCVPDPLLRLFGVMSPRRIRPGLGSGCLVLRADTRENPGGTARNLPQFTCHSLSDALALNRLTHGSKVKVGFRFLVFSQNSTFPTSAFSFPSSSDLALRNCKSGGSTVWNLSPNRLRSDLRLGDYPSCKSGGSTVWNLSPNRLRSDLSLGTTQAANRVVQRCLTGVVVAEIVAGPHALDSCECMNIRGSDLKKDLRCHASSIEVVVALSAGSECTRIPYFRLSYLVVSTSMSAECVYDERFPSNFLEPLNTTHGLVEPRRKNCPSIKVETGAWPSFSYGQHSTKASVWDCVWAFSGQGMLFEGSLGRKVLNIFQGFLASGLTGGLEGEMNFIGCCNSAQILL</sequence>
<protein>
    <submittedName>
        <fullName evidence="1">Uncharacterized protein</fullName>
    </submittedName>
</protein>